<evidence type="ECO:0000256" key="6">
    <source>
        <dbReference type="ARBA" id="ARBA00023042"/>
    </source>
</evidence>
<evidence type="ECO:0000256" key="3">
    <source>
        <dbReference type="ARBA" id="ARBA00022679"/>
    </source>
</evidence>
<sequence length="466" mass="51635">MGTERNDDLMRLHYNNQASRLHGQSREQRDAGEAAPLKRFHNDIKRQLILHFASEADKLLDLACGRGGDLHKWIAAKVRFVKGIDISDAEIWEAKKRYEETKLERRDLQLLTRFEHSTTVGTRDLNDREGPYAVVTCMFAIHYFFQSENTAKQFLRNVSHNLRPGGHFIGTVLSGKRVMNTIRDGNTWPVYNAPMLSLRARWQGEVKPFGCGYSCAIGDTVTAGIDGSEGSYEYLVFFSNLTALAKCYDMHPVLEFGDALSRMFDEADRQAPIKHFRPRFPAHSDASLEQASALNAAFVFRKGTAASTTAPPAAGIPQSSPADRKPGYSLDAGSVHQTKTVVMGRPDNEAQSSPELRNNDLLSFLQGKLQQLESAQGEVDPEARSKLDQLRQQTQALSAAQDRARQAEADTSGPAPSDQQIALSLYRLDNQLKAVEAKLEDVDPDTAQLLSESTGRWVPPAATSSS</sequence>
<name>A0AAW1NRP9_9CHLO</name>
<reference evidence="10 11" key="1">
    <citation type="journal article" date="2024" name="Nat. Commun.">
        <title>Phylogenomics reveals the evolutionary origins of lichenization in chlorophyte algae.</title>
        <authorList>
            <person name="Puginier C."/>
            <person name="Libourel C."/>
            <person name="Otte J."/>
            <person name="Skaloud P."/>
            <person name="Haon M."/>
            <person name="Grisel S."/>
            <person name="Petersen M."/>
            <person name="Berrin J.G."/>
            <person name="Delaux P.M."/>
            <person name="Dal Grande F."/>
            <person name="Keller J."/>
        </authorList>
    </citation>
    <scope>NUCLEOTIDE SEQUENCE [LARGE SCALE GENOMIC DNA]</scope>
    <source>
        <strain evidence="10 11">SAG 2036</strain>
    </source>
</reference>
<evidence type="ECO:0000259" key="9">
    <source>
        <dbReference type="PROSITE" id="PS51562"/>
    </source>
</evidence>
<feature type="domain" description="MRNA cap 0 methyltransferase" evidence="9">
    <location>
        <begin position="32"/>
        <end position="303"/>
    </location>
</feature>
<dbReference type="EMBL" id="JALJOQ010000157">
    <property type="protein sequence ID" value="KAK9792944.1"/>
    <property type="molecule type" value="Genomic_DNA"/>
</dbReference>
<dbReference type="GO" id="GO:0003723">
    <property type="term" value="F:RNA binding"/>
    <property type="evidence" value="ECO:0007669"/>
    <property type="project" value="UniProtKB-KW"/>
</dbReference>
<keyword evidence="11" id="KW-1185">Reference proteome</keyword>
<dbReference type="SUPFAM" id="SSF53335">
    <property type="entry name" value="S-adenosyl-L-methionine-dependent methyltransferases"/>
    <property type="match status" value="1"/>
</dbReference>
<dbReference type="Proteomes" id="UP001465755">
    <property type="component" value="Unassembled WGS sequence"/>
</dbReference>
<dbReference type="InterPro" id="IPR029063">
    <property type="entry name" value="SAM-dependent_MTases_sf"/>
</dbReference>
<dbReference type="CDD" id="cd02440">
    <property type="entry name" value="AdoMet_MTases"/>
    <property type="match status" value="1"/>
</dbReference>
<evidence type="ECO:0000256" key="4">
    <source>
        <dbReference type="ARBA" id="ARBA00022691"/>
    </source>
</evidence>
<evidence type="ECO:0000256" key="8">
    <source>
        <dbReference type="SAM" id="MobiDB-lite"/>
    </source>
</evidence>
<dbReference type="PROSITE" id="PS51562">
    <property type="entry name" value="RNA_CAP0_MT"/>
    <property type="match status" value="1"/>
</dbReference>
<feature type="region of interest" description="Disordered" evidence="8">
    <location>
        <begin position="390"/>
        <end position="420"/>
    </location>
</feature>
<evidence type="ECO:0000256" key="2">
    <source>
        <dbReference type="ARBA" id="ARBA00022603"/>
    </source>
</evidence>
<evidence type="ECO:0000256" key="7">
    <source>
        <dbReference type="ARBA" id="ARBA00044712"/>
    </source>
</evidence>
<dbReference type="InterPro" id="IPR004971">
    <property type="entry name" value="mRNA_G-N7_MeTrfase_dom"/>
</dbReference>
<comment type="caution">
    <text evidence="10">The sequence shown here is derived from an EMBL/GenBank/DDBJ whole genome shotgun (WGS) entry which is preliminary data.</text>
</comment>
<feature type="region of interest" description="Disordered" evidence="8">
    <location>
        <begin position="16"/>
        <end position="35"/>
    </location>
</feature>
<keyword evidence="3" id="KW-0808">Transferase</keyword>
<keyword evidence="4" id="KW-0949">S-adenosyl-L-methionine</keyword>
<proteinExistence type="predicted"/>
<dbReference type="GO" id="GO:0004482">
    <property type="term" value="F:mRNA 5'-cap (guanine-N7-)-methyltransferase activity"/>
    <property type="evidence" value="ECO:0007669"/>
    <property type="project" value="UniProtKB-EC"/>
</dbReference>
<dbReference type="InterPro" id="IPR039753">
    <property type="entry name" value="RG7MT1"/>
</dbReference>
<dbReference type="Gene3D" id="3.40.50.150">
    <property type="entry name" value="Vaccinia Virus protein VP39"/>
    <property type="match status" value="1"/>
</dbReference>
<comment type="catalytic activity">
    <reaction evidence="7">
        <text>a 5'-end (5'-triphosphoguanosine)-ribonucleoside in mRNA + S-adenosyl-L-methionine = a 5'-end (N(7)-methyl 5'-triphosphoguanosine)-ribonucleoside in mRNA + S-adenosyl-L-homocysteine</text>
        <dbReference type="Rhea" id="RHEA:67008"/>
        <dbReference type="Rhea" id="RHEA-COMP:17166"/>
        <dbReference type="Rhea" id="RHEA-COMP:17167"/>
        <dbReference type="ChEBI" id="CHEBI:57856"/>
        <dbReference type="ChEBI" id="CHEBI:59789"/>
        <dbReference type="ChEBI" id="CHEBI:156461"/>
        <dbReference type="ChEBI" id="CHEBI:167617"/>
        <dbReference type="EC" id="2.1.1.56"/>
    </reaction>
</comment>
<dbReference type="Pfam" id="PF03291">
    <property type="entry name" value="mRNA_G-N7_MeTrfase"/>
    <property type="match status" value="1"/>
</dbReference>
<keyword evidence="5" id="KW-0694">RNA-binding</keyword>
<evidence type="ECO:0000313" key="10">
    <source>
        <dbReference type="EMBL" id="KAK9792944.1"/>
    </source>
</evidence>
<feature type="region of interest" description="Disordered" evidence="8">
    <location>
        <begin position="307"/>
        <end position="331"/>
    </location>
</feature>
<dbReference type="PANTHER" id="PTHR12189">
    <property type="entry name" value="MRNA GUANINE-7- METHYLTRANSFERASE"/>
    <property type="match status" value="1"/>
</dbReference>
<dbReference type="AlphaFoldDB" id="A0AAW1NRP9"/>
<evidence type="ECO:0000313" key="11">
    <source>
        <dbReference type="Proteomes" id="UP001465755"/>
    </source>
</evidence>
<keyword evidence="2" id="KW-0489">Methyltransferase</keyword>
<accession>A0AAW1NRP9</accession>
<organism evidence="10 11">
    <name type="scientific">Symbiochloris irregularis</name>
    <dbReference type="NCBI Taxonomy" id="706552"/>
    <lineage>
        <taxon>Eukaryota</taxon>
        <taxon>Viridiplantae</taxon>
        <taxon>Chlorophyta</taxon>
        <taxon>core chlorophytes</taxon>
        <taxon>Trebouxiophyceae</taxon>
        <taxon>Trebouxiales</taxon>
        <taxon>Trebouxiaceae</taxon>
        <taxon>Symbiochloris</taxon>
    </lineage>
</organism>
<dbReference type="PANTHER" id="PTHR12189:SF2">
    <property type="entry name" value="MRNA CAP GUANINE-N7 METHYLTRANSFERASE"/>
    <property type="match status" value="1"/>
</dbReference>
<dbReference type="EC" id="2.1.1.56" evidence="1"/>
<dbReference type="GO" id="GO:0005634">
    <property type="term" value="C:nucleus"/>
    <property type="evidence" value="ECO:0007669"/>
    <property type="project" value="TreeGrafter"/>
</dbReference>
<evidence type="ECO:0000256" key="5">
    <source>
        <dbReference type="ARBA" id="ARBA00022884"/>
    </source>
</evidence>
<gene>
    <name evidence="10" type="ORF">WJX73_002274</name>
</gene>
<keyword evidence="6" id="KW-0507">mRNA processing</keyword>
<protein>
    <recommendedName>
        <fullName evidence="1">mRNA (guanine-N(7))-methyltransferase</fullName>
        <ecNumber evidence="1">2.1.1.56</ecNumber>
    </recommendedName>
</protein>
<keyword evidence="6" id="KW-0506">mRNA capping</keyword>
<evidence type="ECO:0000256" key="1">
    <source>
        <dbReference type="ARBA" id="ARBA00011926"/>
    </source>
</evidence>